<dbReference type="NCBIfam" id="TIGR02494">
    <property type="entry name" value="PFLE_PFLC"/>
    <property type="match status" value="1"/>
</dbReference>
<evidence type="ECO:0000256" key="5">
    <source>
        <dbReference type="ARBA" id="ARBA00022723"/>
    </source>
</evidence>
<dbReference type="InterPro" id="IPR012839">
    <property type="entry name" value="Organic_radical_activase"/>
</dbReference>
<name>A0ABZ0QK20_9VIBR</name>
<keyword evidence="8" id="KW-0411">Iron-sulfur</keyword>
<evidence type="ECO:0000256" key="3">
    <source>
        <dbReference type="ARBA" id="ARBA00022485"/>
    </source>
</evidence>
<dbReference type="PANTHER" id="PTHR30352">
    <property type="entry name" value="PYRUVATE FORMATE-LYASE-ACTIVATING ENZYME"/>
    <property type="match status" value="1"/>
</dbReference>
<dbReference type="SUPFAM" id="SSF102114">
    <property type="entry name" value="Radical SAM enzymes"/>
    <property type="match status" value="1"/>
</dbReference>
<keyword evidence="3" id="KW-0004">4Fe-4S</keyword>
<keyword evidence="4" id="KW-0949">S-adenosyl-L-methionine</keyword>
<dbReference type="EMBL" id="CP138204">
    <property type="protein sequence ID" value="WPC75815.1"/>
    <property type="molecule type" value="Genomic_DNA"/>
</dbReference>
<organism evidence="11 12">
    <name type="scientific">Vibrio porteresiae DSM 19223</name>
    <dbReference type="NCBI Taxonomy" id="1123496"/>
    <lineage>
        <taxon>Bacteria</taxon>
        <taxon>Pseudomonadati</taxon>
        <taxon>Pseudomonadota</taxon>
        <taxon>Gammaproteobacteria</taxon>
        <taxon>Vibrionales</taxon>
        <taxon>Vibrionaceae</taxon>
        <taxon>Vibrio</taxon>
    </lineage>
</organism>
<evidence type="ECO:0000313" key="12">
    <source>
        <dbReference type="Proteomes" id="UP001304071"/>
    </source>
</evidence>
<accession>A0ABZ0QK20</accession>
<feature type="domain" description="4Fe-4S ferredoxin-type" evidence="9">
    <location>
        <begin position="80"/>
        <end position="109"/>
    </location>
</feature>
<dbReference type="PROSITE" id="PS51379">
    <property type="entry name" value="4FE4S_FER_2"/>
    <property type="match status" value="2"/>
</dbReference>
<dbReference type="SFLD" id="SFLDG01118">
    <property type="entry name" value="activating_enzymes__group_2"/>
    <property type="match status" value="1"/>
</dbReference>
<evidence type="ECO:0000256" key="6">
    <source>
        <dbReference type="ARBA" id="ARBA00023002"/>
    </source>
</evidence>
<evidence type="ECO:0000313" key="11">
    <source>
        <dbReference type="EMBL" id="WPC75815.1"/>
    </source>
</evidence>
<dbReference type="PANTHER" id="PTHR30352:SF4">
    <property type="entry name" value="PYRUVATE FORMATE-LYASE 2-ACTIVATING ENZYME"/>
    <property type="match status" value="1"/>
</dbReference>
<dbReference type="InterPro" id="IPR058240">
    <property type="entry name" value="rSAM_sf"/>
</dbReference>
<reference evidence="11 12" key="1">
    <citation type="submission" date="2023-11" db="EMBL/GenBank/DDBJ databases">
        <title>Plant-associative lifestyle of Vibrio porteresiae and its evolutionary dynamics.</title>
        <authorList>
            <person name="Rameshkumar N."/>
            <person name="Kirti K."/>
        </authorList>
    </citation>
    <scope>NUCLEOTIDE SEQUENCE [LARGE SCALE GENOMIC DNA]</scope>
    <source>
        <strain evidence="11 12">MSSRF30</strain>
    </source>
</reference>
<sequence>MNEVNYNAEGTLFNIQRYSIHDGPGIRTIPFFKGCPLSCQWCSNPESQRLKPELMFNKIRCVHCGKCTDACPRQAIAFTHPYFVDREKCNQCGECADVCPTHALEMKGTRMSVAQVIDALKKEETLFRRAGGGVTLSGGEPLTQPEFARELLKACKDKGWHTAIETTAYAPKRVIKEIFPFIDVALTDIKAINPFIHKRYTGVDNRIILENLLRIAQITQLVVRVPVIPGVNDNIEEIHAITEFAKLLHGVDTLHLLAYHTYGENKYALLGRIYPMRETALVSEEKMEQLKAEVEAQGFHCQIGG</sequence>
<keyword evidence="5" id="KW-0479">Metal-binding</keyword>
<dbReference type="CDD" id="cd01335">
    <property type="entry name" value="Radical_SAM"/>
    <property type="match status" value="1"/>
</dbReference>
<dbReference type="SFLD" id="SFLDG01066">
    <property type="entry name" value="organic_radical-activating_enz"/>
    <property type="match status" value="1"/>
</dbReference>
<dbReference type="SFLD" id="SFLDS00029">
    <property type="entry name" value="Radical_SAM"/>
    <property type="match status" value="1"/>
</dbReference>
<dbReference type="InterPro" id="IPR040074">
    <property type="entry name" value="BssD/PflA/YjjW"/>
</dbReference>
<evidence type="ECO:0000256" key="8">
    <source>
        <dbReference type="ARBA" id="ARBA00023014"/>
    </source>
</evidence>
<evidence type="ECO:0000256" key="4">
    <source>
        <dbReference type="ARBA" id="ARBA00022691"/>
    </source>
</evidence>
<feature type="domain" description="4Fe-4S ferredoxin-type" evidence="9">
    <location>
        <begin position="52"/>
        <end position="79"/>
    </location>
</feature>
<gene>
    <name evidence="11" type="ORF">R8Z52_23145</name>
</gene>
<dbReference type="PROSITE" id="PS51918">
    <property type="entry name" value="RADICAL_SAM"/>
    <property type="match status" value="1"/>
</dbReference>
<dbReference type="Gene3D" id="3.30.70.20">
    <property type="match status" value="1"/>
</dbReference>
<protein>
    <submittedName>
        <fullName evidence="11">Glycyl-radical enzyme activating protein</fullName>
    </submittedName>
</protein>
<dbReference type="PROSITE" id="PS00198">
    <property type="entry name" value="4FE4S_FER_1"/>
    <property type="match status" value="1"/>
</dbReference>
<dbReference type="InterPro" id="IPR017896">
    <property type="entry name" value="4Fe4S_Fe-S-bd"/>
</dbReference>
<dbReference type="InterPro" id="IPR007197">
    <property type="entry name" value="rSAM"/>
</dbReference>
<comment type="cofactor">
    <cofactor evidence="1">
        <name>[4Fe-4S] cluster</name>
        <dbReference type="ChEBI" id="CHEBI:49883"/>
    </cofactor>
</comment>
<dbReference type="InterPro" id="IPR017900">
    <property type="entry name" value="4Fe4S_Fe_S_CS"/>
</dbReference>
<evidence type="ECO:0000259" key="9">
    <source>
        <dbReference type="PROSITE" id="PS51379"/>
    </source>
</evidence>
<feature type="domain" description="Radical SAM core" evidence="10">
    <location>
        <begin position="21"/>
        <end position="300"/>
    </location>
</feature>
<comment type="similarity">
    <text evidence="2">Belongs to the organic radical-activating enzymes family.</text>
</comment>
<dbReference type="InterPro" id="IPR001989">
    <property type="entry name" value="Radical_activat_CS"/>
</dbReference>
<dbReference type="Proteomes" id="UP001304071">
    <property type="component" value="Chromosome 2"/>
</dbReference>
<dbReference type="InterPro" id="IPR034457">
    <property type="entry name" value="Organic_radical-activating"/>
</dbReference>
<dbReference type="Gene3D" id="3.20.20.70">
    <property type="entry name" value="Aldolase class I"/>
    <property type="match status" value="1"/>
</dbReference>
<dbReference type="RefSeq" id="WP_261897789.1">
    <property type="nucleotide sequence ID" value="NZ_AP024896.1"/>
</dbReference>
<dbReference type="InterPro" id="IPR013785">
    <property type="entry name" value="Aldolase_TIM"/>
</dbReference>
<proteinExistence type="inferred from homology"/>
<dbReference type="PIRSF" id="PIRSF000371">
    <property type="entry name" value="PFL_act_enz"/>
    <property type="match status" value="1"/>
</dbReference>
<evidence type="ECO:0000256" key="1">
    <source>
        <dbReference type="ARBA" id="ARBA00001966"/>
    </source>
</evidence>
<evidence type="ECO:0000259" key="10">
    <source>
        <dbReference type="PROSITE" id="PS51918"/>
    </source>
</evidence>
<dbReference type="Pfam" id="PF04055">
    <property type="entry name" value="Radical_SAM"/>
    <property type="match status" value="1"/>
</dbReference>
<evidence type="ECO:0000256" key="2">
    <source>
        <dbReference type="ARBA" id="ARBA00009777"/>
    </source>
</evidence>
<evidence type="ECO:0000256" key="7">
    <source>
        <dbReference type="ARBA" id="ARBA00023004"/>
    </source>
</evidence>
<keyword evidence="12" id="KW-1185">Reference proteome</keyword>
<keyword evidence="6" id="KW-0560">Oxidoreductase</keyword>
<dbReference type="PROSITE" id="PS01087">
    <property type="entry name" value="RADICAL_ACTIVATING"/>
    <property type="match status" value="1"/>
</dbReference>
<dbReference type="Pfam" id="PF00037">
    <property type="entry name" value="Fer4"/>
    <property type="match status" value="2"/>
</dbReference>
<keyword evidence="7" id="KW-0408">Iron</keyword>
<dbReference type="SUPFAM" id="SSF54862">
    <property type="entry name" value="4Fe-4S ferredoxins"/>
    <property type="match status" value="1"/>
</dbReference>